<evidence type="ECO:0000259" key="1">
    <source>
        <dbReference type="Pfam" id="PF13456"/>
    </source>
</evidence>
<comment type="caution">
    <text evidence="2">The sequence shown here is derived from an EMBL/GenBank/DDBJ whole genome shotgun (WGS) entry which is preliminary data.</text>
</comment>
<protein>
    <recommendedName>
        <fullName evidence="1">RNase H type-1 domain-containing protein</fullName>
    </recommendedName>
</protein>
<dbReference type="SUPFAM" id="SSF53098">
    <property type="entry name" value="Ribonuclease H-like"/>
    <property type="match status" value="1"/>
</dbReference>
<dbReference type="PANTHER" id="PTHR47723:SF19">
    <property type="entry name" value="POLYNUCLEOTIDYL TRANSFERASE, RIBONUCLEASE H-LIKE SUPERFAMILY PROTEIN"/>
    <property type="match status" value="1"/>
</dbReference>
<proteinExistence type="predicted"/>
<accession>A0AAE0CIR8</accession>
<evidence type="ECO:0000313" key="2">
    <source>
        <dbReference type="EMBL" id="KAK2652707.1"/>
    </source>
</evidence>
<dbReference type="GO" id="GO:0004523">
    <property type="term" value="F:RNA-DNA hybrid ribonuclease activity"/>
    <property type="evidence" value="ECO:0007669"/>
    <property type="project" value="InterPro"/>
</dbReference>
<dbReference type="InterPro" id="IPR044730">
    <property type="entry name" value="RNase_H-like_dom_plant"/>
</dbReference>
<feature type="domain" description="RNase H type-1" evidence="1">
    <location>
        <begin position="77"/>
        <end position="181"/>
    </location>
</feature>
<dbReference type="PANTHER" id="PTHR47723">
    <property type="entry name" value="OS05G0353850 PROTEIN"/>
    <property type="match status" value="1"/>
</dbReference>
<organism evidence="2 3">
    <name type="scientific">Dipteronia dyeriana</name>
    <dbReference type="NCBI Taxonomy" id="168575"/>
    <lineage>
        <taxon>Eukaryota</taxon>
        <taxon>Viridiplantae</taxon>
        <taxon>Streptophyta</taxon>
        <taxon>Embryophyta</taxon>
        <taxon>Tracheophyta</taxon>
        <taxon>Spermatophyta</taxon>
        <taxon>Magnoliopsida</taxon>
        <taxon>eudicotyledons</taxon>
        <taxon>Gunneridae</taxon>
        <taxon>Pentapetalae</taxon>
        <taxon>rosids</taxon>
        <taxon>malvids</taxon>
        <taxon>Sapindales</taxon>
        <taxon>Sapindaceae</taxon>
        <taxon>Hippocastanoideae</taxon>
        <taxon>Acereae</taxon>
        <taxon>Dipteronia</taxon>
    </lineage>
</organism>
<dbReference type="AlphaFoldDB" id="A0AAE0CIR8"/>
<gene>
    <name evidence="2" type="ORF">Ddye_012563</name>
</gene>
<dbReference type="EMBL" id="JANJYI010000004">
    <property type="protein sequence ID" value="KAK2652707.1"/>
    <property type="molecule type" value="Genomic_DNA"/>
</dbReference>
<name>A0AAE0CIR8_9ROSI</name>
<dbReference type="GO" id="GO:0003676">
    <property type="term" value="F:nucleic acid binding"/>
    <property type="evidence" value="ECO:0007669"/>
    <property type="project" value="InterPro"/>
</dbReference>
<dbReference type="InterPro" id="IPR002156">
    <property type="entry name" value="RNaseH_domain"/>
</dbReference>
<evidence type="ECO:0000313" key="3">
    <source>
        <dbReference type="Proteomes" id="UP001280121"/>
    </source>
</evidence>
<reference evidence="2" key="1">
    <citation type="journal article" date="2023" name="Plant J.">
        <title>Genome sequences and population genomics provide insights into the demographic history, inbreeding, and mutation load of two 'living fossil' tree species of Dipteronia.</title>
        <authorList>
            <person name="Feng Y."/>
            <person name="Comes H.P."/>
            <person name="Chen J."/>
            <person name="Zhu S."/>
            <person name="Lu R."/>
            <person name="Zhang X."/>
            <person name="Li P."/>
            <person name="Qiu J."/>
            <person name="Olsen K.M."/>
            <person name="Qiu Y."/>
        </authorList>
    </citation>
    <scope>NUCLEOTIDE SEQUENCE</scope>
    <source>
        <strain evidence="2">KIB01</strain>
    </source>
</reference>
<dbReference type="InterPro" id="IPR012337">
    <property type="entry name" value="RNaseH-like_sf"/>
</dbReference>
<sequence>MVLQKPVVHNLGTLDIGEVVDWAISFMEEWHGAHKVESGPTKRTAIIESKWTPHVDGCWKINIDAASYYGECLIGLGVIRDRFSKVTTVTAQKMDAMFSPLMAEVLAVKNGFQLALEAGYVPFHIEIDSPQAVEQESAHTFADVGPIIEEISGTMQSFSSCSIGHVPRKSNAAAHRLAKKALSLDSDCHWFNVFPPCVKRIVLLDASALFFYLFSCQYIYYI</sequence>
<dbReference type="InterPro" id="IPR036397">
    <property type="entry name" value="RNaseH_sf"/>
</dbReference>
<dbReference type="Proteomes" id="UP001280121">
    <property type="component" value="Unassembled WGS sequence"/>
</dbReference>
<dbReference type="CDD" id="cd06222">
    <property type="entry name" value="RNase_H_like"/>
    <property type="match status" value="1"/>
</dbReference>
<dbReference type="InterPro" id="IPR053151">
    <property type="entry name" value="RNase_H-like"/>
</dbReference>
<dbReference type="Pfam" id="PF13456">
    <property type="entry name" value="RVT_3"/>
    <property type="match status" value="1"/>
</dbReference>
<dbReference type="Gene3D" id="3.30.420.10">
    <property type="entry name" value="Ribonuclease H-like superfamily/Ribonuclease H"/>
    <property type="match status" value="1"/>
</dbReference>
<keyword evidence="3" id="KW-1185">Reference proteome</keyword>